<dbReference type="PROSITE" id="PS52035">
    <property type="entry name" value="PEPTIDASE_M14"/>
    <property type="match status" value="1"/>
</dbReference>
<dbReference type="InterPro" id="IPR000834">
    <property type="entry name" value="Peptidase_M14"/>
</dbReference>
<evidence type="ECO:0000256" key="5">
    <source>
        <dbReference type="ARBA" id="ARBA00022833"/>
    </source>
</evidence>
<dbReference type="GO" id="GO:0008270">
    <property type="term" value="F:zinc ion binding"/>
    <property type="evidence" value="ECO:0007669"/>
    <property type="project" value="InterPro"/>
</dbReference>
<comment type="similarity">
    <text evidence="2 7">Belongs to the peptidase M14 family.</text>
</comment>
<reference evidence="9 10" key="1">
    <citation type="submission" date="2019-01" db="EMBL/GenBank/DDBJ databases">
        <title>Genome sequence of the Antarctic species Gelidibacter gilvus ACAM 158(T).</title>
        <authorList>
            <person name="Bowman J.P."/>
        </authorList>
    </citation>
    <scope>NUCLEOTIDE SEQUENCE [LARGE SCALE GENOMIC DNA]</scope>
    <source>
        <strain evidence="9 10">IC158</strain>
    </source>
</reference>
<dbReference type="GO" id="GO:0005615">
    <property type="term" value="C:extracellular space"/>
    <property type="evidence" value="ECO:0007669"/>
    <property type="project" value="TreeGrafter"/>
</dbReference>
<keyword evidence="10" id="KW-1185">Reference proteome</keyword>
<evidence type="ECO:0000313" key="10">
    <source>
        <dbReference type="Proteomes" id="UP000289792"/>
    </source>
</evidence>
<dbReference type="SUPFAM" id="SSF53187">
    <property type="entry name" value="Zn-dependent exopeptidases"/>
    <property type="match status" value="1"/>
</dbReference>
<keyword evidence="4" id="KW-0378">Hydrolase</keyword>
<keyword evidence="5" id="KW-0862">Zinc</keyword>
<dbReference type="PANTHER" id="PTHR11705:SF143">
    <property type="entry name" value="SLL0236 PROTEIN"/>
    <property type="match status" value="1"/>
</dbReference>
<dbReference type="Proteomes" id="UP000289792">
    <property type="component" value="Unassembled WGS sequence"/>
</dbReference>
<keyword evidence="6" id="KW-0482">Metalloprotease</keyword>
<evidence type="ECO:0000256" key="3">
    <source>
        <dbReference type="ARBA" id="ARBA00022670"/>
    </source>
</evidence>
<dbReference type="GO" id="GO:0004181">
    <property type="term" value="F:metallocarboxypeptidase activity"/>
    <property type="evidence" value="ECO:0007669"/>
    <property type="project" value="InterPro"/>
</dbReference>
<dbReference type="GO" id="GO:0006508">
    <property type="term" value="P:proteolysis"/>
    <property type="evidence" value="ECO:0007669"/>
    <property type="project" value="UniProtKB-KW"/>
</dbReference>
<evidence type="ECO:0000256" key="1">
    <source>
        <dbReference type="ARBA" id="ARBA00001947"/>
    </source>
</evidence>
<comment type="caution">
    <text evidence="9">The sequence shown here is derived from an EMBL/GenBank/DDBJ whole genome shotgun (WGS) entry which is preliminary data.</text>
</comment>
<dbReference type="AlphaFoldDB" id="A0A4Q0XDG5"/>
<dbReference type="Pfam" id="PF00246">
    <property type="entry name" value="Peptidase_M14"/>
    <property type="match status" value="1"/>
</dbReference>
<name>A0A4Q0XDG5_9FLAO</name>
<evidence type="ECO:0000256" key="6">
    <source>
        <dbReference type="ARBA" id="ARBA00023049"/>
    </source>
</evidence>
<comment type="caution">
    <text evidence="7">Lacks conserved residue(s) required for the propagation of feature annotation.</text>
</comment>
<evidence type="ECO:0000256" key="7">
    <source>
        <dbReference type="PROSITE-ProRule" id="PRU01379"/>
    </source>
</evidence>
<gene>
    <name evidence="9" type="ORF">ESZ48_14130</name>
</gene>
<protein>
    <submittedName>
        <fullName evidence="9">Peptidase M14</fullName>
    </submittedName>
</protein>
<accession>A0A4Q0XDG5</accession>
<organism evidence="9 10">
    <name type="scientific">Gelidibacter gilvus</name>
    <dbReference type="NCBI Taxonomy" id="59602"/>
    <lineage>
        <taxon>Bacteria</taxon>
        <taxon>Pseudomonadati</taxon>
        <taxon>Bacteroidota</taxon>
        <taxon>Flavobacteriia</taxon>
        <taxon>Flavobacteriales</taxon>
        <taxon>Flavobacteriaceae</taxon>
        <taxon>Gelidibacter</taxon>
    </lineage>
</organism>
<evidence type="ECO:0000313" key="9">
    <source>
        <dbReference type="EMBL" id="RXJ45992.1"/>
    </source>
</evidence>
<dbReference type="EMBL" id="SDDZ01000009">
    <property type="protein sequence ID" value="RXJ45992.1"/>
    <property type="molecule type" value="Genomic_DNA"/>
</dbReference>
<dbReference type="PANTHER" id="PTHR11705">
    <property type="entry name" value="PROTEASE FAMILY M14 CARBOXYPEPTIDASE A,B"/>
    <property type="match status" value="1"/>
</dbReference>
<keyword evidence="3" id="KW-0645">Protease</keyword>
<proteinExistence type="inferred from homology"/>
<evidence type="ECO:0000256" key="4">
    <source>
        <dbReference type="ARBA" id="ARBA00022801"/>
    </source>
</evidence>
<evidence type="ECO:0000259" key="8">
    <source>
        <dbReference type="PROSITE" id="PS52035"/>
    </source>
</evidence>
<feature type="domain" description="Peptidase M14" evidence="8">
    <location>
        <begin position="12"/>
        <end position="385"/>
    </location>
</feature>
<sequence length="385" mass="44016">MTIEHLRNEYEQYHEASLFGRYINSDHIKNLIEKHSNNFDVSVLGKSVLEEEIHFIKVGSGRKKILMWSQMHGNESTTTKAVFDLLNVLAESKNDTMKSLLGKCTIGIIPMLNPDGSRAYSRLNANQVDLNRDAQNLSQPESRILRHCFEEFKPDFCFNLHGQRTIFSAGATSKPATVSFLSPAQDVMCSVTNTRKMAMDVIVKMNQNLQRQIPGQVGIYDDAFNINCVGDTFQALNVPTILFEAGHYHDDYDREKVRELIFQSLWVGMAEIIFGDPQGSKENAYFEIPQNDKLFYDIIIRKVKLERGDVHQILDIAVQYEEKLQQNQIVFIPKIEKISDLSGFFGHREIDAHKQLVFVEDNKVLNEGLAIDFVLINGKKHTLFV</sequence>
<dbReference type="OrthoDB" id="1119199at2"/>
<evidence type="ECO:0000256" key="2">
    <source>
        <dbReference type="ARBA" id="ARBA00005988"/>
    </source>
</evidence>
<dbReference type="Gene3D" id="3.40.630.10">
    <property type="entry name" value="Zn peptidases"/>
    <property type="match status" value="1"/>
</dbReference>
<comment type="cofactor">
    <cofactor evidence="1">
        <name>Zn(2+)</name>
        <dbReference type="ChEBI" id="CHEBI:29105"/>
    </cofactor>
</comment>